<name>A0A3N4HDV0_ASCIM</name>
<feature type="region of interest" description="Disordered" evidence="1">
    <location>
        <begin position="49"/>
        <end position="69"/>
    </location>
</feature>
<keyword evidence="3" id="KW-1185">Reference proteome</keyword>
<evidence type="ECO:0000313" key="3">
    <source>
        <dbReference type="Proteomes" id="UP000275078"/>
    </source>
</evidence>
<feature type="compositionally biased region" description="Basic residues" evidence="1">
    <location>
        <begin position="53"/>
        <end position="69"/>
    </location>
</feature>
<dbReference type="EMBL" id="ML119862">
    <property type="protein sequence ID" value="RPA72433.1"/>
    <property type="molecule type" value="Genomic_DNA"/>
</dbReference>
<proteinExistence type="predicted"/>
<dbReference type="AlphaFoldDB" id="A0A3N4HDV0"/>
<accession>A0A3N4HDV0</accession>
<dbReference type="Proteomes" id="UP000275078">
    <property type="component" value="Unassembled WGS sequence"/>
</dbReference>
<evidence type="ECO:0000313" key="2">
    <source>
        <dbReference type="EMBL" id="RPA72433.1"/>
    </source>
</evidence>
<protein>
    <submittedName>
        <fullName evidence="2">Uncharacterized protein</fullName>
    </submittedName>
</protein>
<evidence type="ECO:0000256" key="1">
    <source>
        <dbReference type="SAM" id="MobiDB-lite"/>
    </source>
</evidence>
<gene>
    <name evidence="2" type="ORF">BJ508DRAFT_73818</name>
</gene>
<reference evidence="2 3" key="1">
    <citation type="journal article" date="2018" name="Nat. Ecol. Evol.">
        <title>Pezizomycetes genomes reveal the molecular basis of ectomycorrhizal truffle lifestyle.</title>
        <authorList>
            <person name="Murat C."/>
            <person name="Payen T."/>
            <person name="Noel B."/>
            <person name="Kuo A."/>
            <person name="Morin E."/>
            <person name="Chen J."/>
            <person name="Kohler A."/>
            <person name="Krizsan K."/>
            <person name="Balestrini R."/>
            <person name="Da Silva C."/>
            <person name="Montanini B."/>
            <person name="Hainaut M."/>
            <person name="Levati E."/>
            <person name="Barry K.W."/>
            <person name="Belfiori B."/>
            <person name="Cichocki N."/>
            <person name="Clum A."/>
            <person name="Dockter R.B."/>
            <person name="Fauchery L."/>
            <person name="Guy J."/>
            <person name="Iotti M."/>
            <person name="Le Tacon F."/>
            <person name="Lindquist E.A."/>
            <person name="Lipzen A."/>
            <person name="Malagnac F."/>
            <person name="Mello A."/>
            <person name="Molinier V."/>
            <person name="Miyauchi S."/>
            <person name="Poulain J."/>
            <person name="Riccioni C."/>
            <person name="Rubini A."/>
            <person name="Sitrit Y."/>
            <person name="Splivallo R."/>
            <person name="Traeger S."/>
            <person name="Wang M."/>
            <person name="Zifcakova L."/>
            <person name="Wipf D."/>
            <person name="Zambonelli A."/>
            <person name="Paolocci F."/>
            <person name="Nowrousian M."/>
            <person name="Ottonello S."/>
            <person name="Baldrian P."/>
            <person name="Spatafora J.W."/>
            <person name="Henrissat B."/>
            <person name="Nagy L.G."/>
            <person name="Aury J.M."/>
            <person name="Wincker P."/>
            <person name="Grigoriev I.V."/>
            <person name="Bonfante P."/>
            <person name="Martin F.M."/>
        </authorList>
    </citation>
    <scope>NUCLEOTIDE SEQUENCE [LARGE SCALE GENOMIC DNA]</scope>
    <source>
        <strain evidence="2 3">RN42</strain>
    </source>
</reference>
<feature type="region of interest" description="Disordered" evidence="1">
    <location>
        <begin position="1"/>
        <end position="25"/>
    </location>
</feature>
<organism evidence="2 3">
    <name type="scientific">Ascobolus immersus RN42</name>
    <dbReference type="NCBI Taxonomy" id="1160509"/>
    <lineage>
        <taxon>Eukaryota</taxon>
        <taxon>Fungi</taxon>
        <taxon>Dikarya</taxon>
        <taxon>Ascomycota</taxon>
        <taxon>Pezizomycotina</taxon>
        <taxon>Pezizomycetes</taxon>
        <taxon>Pezizales</taxon>
        <taxon>Ascobolaceae</taxon>
        <taxon>Ascobolus</taxon>
    </lineage>
</organism>
<sequence length="100" mass="11719">MARHYVEIPPNSSPNKQACPPEQVPPLDLSQLSFPVFCGALRPFKAAQSTVPLHKHHSKKHKNHHHHHHYNKHITNHHYYTKSIRHHSYHHTLIHPPTNQ</sequence>